<keyword evidence="3" id="KW-1185">Reference proteome</keyword>
<accession>A0A2G8T8K7</accession>
<name>A0A2G8T8K7_9BURK</name>
<organism evidence="2 3">
    <name type="scientific">Massilia eurypsychrophila</name>
    <dbReference type="NCBI Taxonomy" id="1485217"/>
    <lineage>
        <taxon>Bacteria</taxon>
        <taxon>Pseudomonadati</taxon>
        <taxon>Pseudomonadota</taxon>
        <taxon>Betaproteobacteria</taxon>
        <taxon>Burkholderiales</taxon>
        <taxon>Oxalobacteraceae</taxon>
        <taxon>Telluria group</taxon>
        <taxon>Massilia</taxon>
    </lineage>
</organism>
<dbReference type="Pfam" id="PF09937">
    <property type="entry name" value="DUF2169"/>
    <property type="match status" value="1"/>
</dbReference>
<dbReference type="InterPro" id="IPR018683">
    <property type="entry name" value="DUF2169"/>
</dbReference>
<evidence type="ECO:0000313" key="3">
    <source>
        <dbReference type="Proteomes" id="UP000230390"/>
    </source>
</evidence>
<dbReference type="Proteomes" id="UP000230390">
    <property type="component" value="Unassembled WGS sequence"/>
</dbReference>
<evidence type="ECO:0000313" key="2">
    <source>
        <dbReference type="EMBL" id="PIL42396.1"/>
    </source>
</evidence>
<comment type="caution">
    <text evidence="2">The sequence shown here is derived from an EMBL/GenBank/DDBJ whole genome shotgun (WGS) entry which is preliminary data.</text>
</comment>
<proteinExistence type="predicted"/>
<sequence>MANIENHTGVPHFWFEQTGPDGERLDVLVVRATFDFAAGGELMTLASEQHPVVLGDTFSGPVATDPLRAVVKDDGDLLPYKPGTDILVTGHANAPEGRAHINWVAGIRVGKVQKIIRLHGPRQFRKQFFGWRLGPTEPTTHVALDYRLAFGGCIDIPAALTSDGEQDTVKHPGNPAGSGWLPKSAAYGKLDKAAREHVAKWVRNQKVIAAPQIEDALKPVVHPYQSAGTDSLGPIARWWTPRRALQGAYDEKWRNDRYPMVPEDFDSRFYQSAHPDLVAVPHLTGDESVTLSGLLPQKRDMRLPGWRLIAVVTRASGDSIVSLPVLDTVRFDLDRCQASLVWRAHYAEAGDPVTELLVAATTAVIDCDQSSTSELSARGADT</sequence>
<dbReference type="EMBL" id="PDOC01000028">
    <property type="protein sequence ID" value="PIL42396.1"/>
    <property type="molecule type" value="Genomic_DNA"/>
</dbReference>
<protein>
    <recommendedName>
        <fullName evidence="1">DUF2169 domain-containing protein</fullName>
    </recommendedName>
</protein>
<gene>
    <name evidence="2" type="ORF">CR105_24755</name>
</gene>
<dbReference type="OrthoDB" id="237820at2"/>
<evidence type="ECO:0000259" key="1">
    <source>
        <dbReference type="Pfam" id="PF09937"/>
    </source>
</evidence>
<dbReference type="AlphaFoldDB" id="A0A2G8T8K7"/>
<dbReference type="RefSeq" id="WP_099793242.1">
    <property type="nucleotide sequence ID" value="NZ_JBHLYV010000013.1"/>
</dbReference>
<feature type="domain" description="DUF2169" evidence="1">
    <location>
        <begin position="24"/>
        <end position="343"/>
    </location>
</feature>
<reference evidence="2 3" key="1">
    <citation type="submission" date="2017-10" db="EMBL/GenBank/DDBJ databases">
        <title>Massilia psychrophilum sp. nov., a novel purple-pigmented bacterium isolated from Tianshan glacier, Xinjiang Municipality, China.</title>
        <authorList>
            <person name="Wang H."/>
        </authorList>
    </citation>
    <scope>NUCLEOTIDE SEQUENCE [LARGE SCALE GENOMIC DNA]</scope>
    <source>
        <strain evidence="2 3">JCM 30074</strain>
    </source>
</reference>